<dbReference type="EMBL" id="AP022642">
    <property type="protein sequence ID" value="BCA27132.1"/>
    <property type="molecule type" value="Genomic_DNA"/>
</dbReference>
<evidence type="ECO:0000256" key="1">
    <source>
        <dbReference type="SAM" id="Phobius"/>
    </source>
</evidence>
<dbReference type="PANTHER" id="PTHR23028">
    <property type="entry name" value="ACETYLTRANSFERASE"/>
    <property type="match status" value="1"/>
</dbReference>
<dbReference type="InterPro" id="IPR002656">
    <property type="entry name" value="Acyl_transf_3_dom"/>
</dbReference>
<protein>
    <submittedName>
        <fullName evidence="3">Acyltransferase</fullName>
    </submittedName>
</protein>
<organism evidence="3 4">
    <name type="scientific">Metapseudomonas otitidis</name>
    <dbReference type="NCBI Taxonomy" id="319939"/>
    <lineage>
        <taxon>Bacteria</taxon>
        <taxon>Pseudomonadati</taxon>
        <taxon>Pseudomonadota</taxon>
        <taxon>Gammaproteobacteria</taxon>
        <taxon>Pseudomonadales</taxon>
        <taxon>Pseudomonadaceae</taxon>
        <taxon>Metapseudomonas</taxon>
    </lineage>
</organism>
<dbReference type="GO" id="GO:0016020">
    <property type="term" value="C:membrane"/>
    <property type="evidence" value="ECO:0007669"/>
    <property type="project" value="TreeGrafter"/>
</dbReference>
<name>A0A679GDT6_9GAMM</name>
<feature type="transmembrane region" description="Helical" evidence="1">
    <location>
        <begin position="263"/>
        <end position="284"/>
    </location>
</feature>
<dbReference type="GO" id="GO:0016747">
    <property type="term" value="F:acyltransferase activity, transferring groups other than amino-acyl groups"/>
    <property type="evidence" value="ECO:0007669"/>
    <property type="project" value="InterPro"/>
</dbReference>
<feature type="transmembrane region" description="Helical" evidence="1">
    <location>
        <begin position="29"/>
        <end position="47"/>
    </location>
</feature>
<dbReference type="PANTHER" id="PTHR23028:SF53">
    <property type="entry name" value="ACYL_TRANSF_3 DOMAIN-CONTAINING PROTEIN"/>
    <property type="match status" value="1"/>
</dbReference>
<gene>
    <name evidence="3" type="ORF">PtoMrB4_11090</name>
</gene>
<feature type="transmembrane region" description="Helical" evidence="1">
    <location>
        <begin position="67"/>
        <end position="86"/>
    </location>
</feature>
<feature type="transmembrane region" description="Helical" evidence="1">
    <location>
        <begin position="329"/>
        <end position="349"/>
    </location>
</feature>
<dbReference type="GO" id="GO:0000271">
    <property type="term" value="P:polysaccharide biosynthetic process"/>
    <property type="evidence" value="ECO:0007669"/>
    <property type="project" value="TreeGrafter"/>
</dbReference>
<feature type="transmembrane region" description="Helical" evidence="1">
    <location>
        <begin position="200"/>
        <end position="216"/>
    </location>
</feature>
<dbReference type="GeneID" id="57396323"/>
<feature type="transmembrane region" description="Helical" evidence="1">
    <location>
        <begin position="173"/>
        <end position="193"/>
    </location>
</feature>
<dbReference type="InterPro" id="IPR050879">
    <property type="entry name" value="Acyltransferase_3"/>
</dbReference>
<reference evidence="3 4" key="1">
    <citation type="journal article" date="2020" name="Microbiol. Resour. Announc.">
        <title>Complete genome sequence of Pseudomonas otitidis strain MrB4, isolated from Lake Biwa in Japan.</title>
        <authorList>
            <person name="Miyazaki K."/>
            <person name="Hase E."/>
            <person name="Maruya T."/>
        </authorList>
    </citation>
    <scope>NUCLEOTIDE SEQUENCE [LARGE SCALE GENOMIC DNA]</scope>
    <source>
        <strain evidence="3 4">MrB4</strain>
    </source>
</reference>
<keyword evidence="3" id="KW-0808">Transferase</keyword>
<proteinExistence type="predicted"/>
<dbReference type="RefSeq" id="WP_172432740.1">
    <property type="nucleotide sequence ID" value="NZ_AP022642.1"/>
</dbReference>
<feature type="transmembrane region" description="Helical" evidence="1">
    <location>
        <begin position="113"/>
        <end position="131"/>
    </location>
</feature>
<dbReference type="AlphaFoldDB" id="A0A679GDT6"/>
<evidence type="ECO:0000259" key="2">
    <source>
        <dbReference type="Pfam" id="PF01757"/>
    </source>
</evidence>
<feature type="transmembrane region" description="Helical" evidence="1">
    <location>
        <begin position="236"/>
        <end position="256"/>
    </location>
</feature>
<dbReference type="Pfam" id="PF01757">
    <property type="entry name" value="Acyl_transf_3"/>
    <property type="match status" value="1"/>
</dbReference>
<keyword evidence="1" id="KW-0812">Transmembrane</keyword>
<feature type="domain" description="Acyltransferase 3" evidence="2">
    <location>
        <begin position="22"/>
        <end position="375"/>
    </location>
</feature>
<keyword evidence="1" id="KW-1133">Transmembrane helix</keyword>
<feature type="transmembrane region" description="Helical" evidence="1">
    <location>
        <begin position="290"/>
        <end position="313"/>
    </location>
</feature>
<feature type="transmembrane region" description="Helical" evidence="1">
    <location>
        <begin position="361"/>
        <end position="380"/>
    </location>
</feature>
<sequence>MNMKTEVPAAGLAGEGGPSRNLELDRLRAIAVLLTFYVHLYQVFYPWTFTMHYPRPESVADLFGNAWGGVDLFFVISGYIISRTLLEQLDGLRSGMQQAACIKAFYVRRVFRILPVAWVVVALVMACSLFLNQGQYFAPPVYNVQAALGIFTYTFNFWLPDNKIAGGVPLAPYWSLSVEEQFYLFYPLFLILLKSTRARVLALVGTLLLVSLVLRPFSLSDPMKVFFFTQTRCDGLIYGCLLYLASTQPWFAALRVRAGRHRYAGALLATVLALVLASVTAIGFGNVLAVPVVCALSLALVFMAACEGGLLVFPQPLQVLLDYLGKRSYTLYLVHIPMFFLTLELMHRYTRSEGIAITDALWPQYTALMLVLVFGATELIHRTVERPMIALGKRIAERSRTAEAATPQALAPTPTP</sequence>
<keyword evidence="3" id="KW-0012">Acyltransferase</keyword>
<dbReference type="KEGG" id="poj:PtoMrB4_11090"/>
<dbReference type="Proteomes" id="UP000501237">
    <property type="component" value="Chromosome"/>
</dbReference>
<evidence type="ECO:0000313" key="4">
    <source>
        <dbReference type="Proteomes" id="UP000501237"/>
    </source>
</evidence>
<keyword evidence="1" id="KW-0472">Membrane</keyword>
<accession>A0A679GDT6</accession>
<evidence type="ECO:0000313" key="3">
    <source>
        <dbReference type="EMBL" id="BCA27132.1"/>
    </source>
</evidence>